<evidence type="ECO:0000313" key="3">
    <source>
        <dbReference type="EMBL" id="CAA6808482.1"/>
    </source>
</evidence>
<feature type="compositionally biased region" description="Acidic residues" evidence="1">
    <location>
        <begin position="248"/>
        <end position="260"/>
    </location>
</feature>
<dbReference type="CDD" id="cd01741">
    <property type="entry name" value="GATase1_1"/>
    <property type="match status" value="1"/>
</dbReference>
<evidence type="ECO:0000259" key="2">
    <source>
        <dbReference type="Pfam" id="PF00117"/>
    </source>
</evidence>
<dbReference type="Gene3D" id="3.40.50.880">
    <property type="match status" value="1"/>
</dbReference>
<feature type="domain" description="Glutamine amidotransferase" evidence="2">
    <location>
        <begin position="26"/>
        <end position="199"/>
    </location>
</feature>
<proteinExistence type="predicted"/>
<dbReference type="GO" id="GO:0003922">
    <property type="term" value="F:GMP synthase (glutamine-hydrolyzing) activity"/>
    <property type="evidence" value="ECO:0007669"/>
    <property type="project" value="UniProtKB-EC"/>
</dbReference>
<sequence length="260" mass="29516">MKTVYILKLGETFPSTKKKFGDFDTWIIKLLGKSNIKIKTINILNKQGLPNLQSAAGFILTGSHSMVSDELPWSLKIEKYIKKIASKDIPLLGICYGHQLIAKALGGRSSFNKNGKEIGRVKIKRSISSLTDPLFKGFPKEFYAFETHYQSAIKLPTKAVVLASNSKDRHQAVRFTKQIWGVQFHPEFDINIMKEYILHQEETPNKLDLKVNHCTASNQILSNFMSIVEEQELNLPSTNSFRGLPNESDTEEEELPLTFR</sequence>
<dbReference type="EMBL" id="CACVAX010000018">
    <property type="protein sequence ID" value="CAA6808482.1"/>
    <property type="molecule type" value="Genomic_DNA"/>
</dbReference>
<name>A0A6S6SZV0_9BACT</name>
<dbReference type="InterPro" id="IPR044992">
    <property type="entry name" value="ChyE-like"/>
</dbReference>
<dbReference type="PANTHER" id="PTHR42695:SF5">
    <property type="entry name" value="GLUTAMINE AMIDOTRANSFERASE YLR126C-RELATED"/>
    <property type="match status" value="1"/>
</dbReference>
<dbReference type="AlphaFoldDB" id="A0A6S6SZV0"/>
<feature type="region of interest" description="Disordered" evidence="1">
    <location>
        <begin position="238"/>
        <end position="260"/>
    </location>
</feature>
<accession>A0A6S6SZV0</accession>
<dbReference type="InterPro" id="IPR017926">
    <property type="entry name" value="GATASE"/>
</dbReference>
<dbReference type="PROSITE" id="PS51273">
    <property type="entry name" value="GATASE_TYPE_1"/>
    <property type="match status" value="1"/>
</dbReference>
<dbReference type="SUPFAM" id="SSF52317">
    <property type="entry name" value="Class I glutamine amidotransferase-like"/>
    <property type="match status" value="1"/>
</dbReference>
<dbReference type="EC" id="6.3.5.2" evidence="3"/>
<organism evidence="3">
    <name type="scientific">uncultured Sulfurovum sp</name>
    <dbReference type="NCBI Taxonomy" id="269237"/>
    <lineage>
        <taxon>Bacteria</taxon>
        <taxon>Pseudomonadati</taxon>
        <taxon>Campylobacterota</taxon>
        <taxon>Epsilonproteobacteria</taxon>
        <taxon>Campylobacterales</taxon>
        <taxon>Sulfurovaceae</taxon>
        <taxon>Sulfurovum</taxon>
        <taxon>environmental samples</taxon>
    </lineage>
</organism>
<dbReference type="Pfam" id="PF00117">
    <property type="entry name" value="GATase"/>
    <property type="match status" value="1"/>
</dbReference>
<reference evidence="3" key="1">
    <citation type="submission" date="2020-01" db="EMBL/GenBank/DDBJ databases">
        <authorList>
            <person name="Meier V. D."/>
            <person name="Meier V D."/>
        </authorList>
    </citation>
    <scope>NUCLEOTIDE SEQUENCE</scope>
    <source>
        <strain evidence="3">HLG_WM_MAG_04</strain>
    </source>
</reference>
<gene>
    <name evidence="3" type="ORF">HELGO_WM3873</name>
</gene>
<dbReference type="NCBIfam" id="NF006562">
    <property type="entry name" value="PRK09065.1"/>
    <property type="match status" value="1"/>
</dbReference>
<protein>
    <submittedName>
        <fullName evidence="3">GMP synthase [glutamine-hydrolyzing] (EC)</fullName>
        <ecNumber evidence="3">6.3.5.2</ecNumber>
    </submittedName>
</protein>
<dbReference type="GO" id="GO:0005829">
    <property type="term" value="C:cytosol"/>
    <property type="evidence" value="ECO:0007669"/>
    <property type="project" value="TreeGrafter"/>
</dbReference>
<keyword evidence="3" id="KW-0436">Ligase</keyword>
<dbReference type="InterPro" id="IPR029062">
    <property type="entry name" value="Class_I_gatase-like"/>
</dbReference>
<evidence type="ECO:0000256" key="1">
    <source>
        <dbReference type="SAM" id="MobiDB-lite"/>
    </source>
</evidence>
<dbReference type="PANTHER" id="PTHR42695">
    <property type="entry name" value="GLUTAMINE AMIDOTRANSFERASE YLR126C-RELATED"/>
    <property type="match status" value="1"/>
</dbReference>